<dbReference type="PROSITE" id="PS50294">
    <property type="entry name" value="WD_REPEATS_REGION"/>
    <property type="match status" value="1"/>
</dbReference>
<keyword evidence="2" id="KW-0723">Serine/threonine-protein kinase</keyword>
<dbReference type="GO" id="GO:0004674">
    <property type="term" value="F:protein serine/threonine kinase activity"/>
    <property type="evidence" value="ECO:0007669"/>
    <property type="project" value="UniProtKB-KW"/>
</dbReference>
<evidence type="ECO:0000256" key="9">
    <source>
        <dbReference type="PROSITE-ProRule" id="PRU00221"/>
    </source>
</evidence>
<evidence type="ECO:0000256" key="10">
    <source>
        <dbReference type="SAM" id="MobiDB-lite"/>
    </source>
</evidence>
<reference evidence="12" key="1">
    <citation type="submission" date="2023-08" db="EMBL/GenBank/DDBJ databases">
        <title>Black Yeasts Isolated from many extreme environments.</title>
        <authorList>
            <person name="Coleine C."/>
            <person name="Stajich J.E."/>
            <person name="Selbmann L."/>
        </authorList>
    </citation>
    <scope>NUCLEOTIDE SEQUENCE</scope>
    <source>
        <strain evidence="12">CCFEE 5401</strain>
    </source>
</reference>
<gene>
    <name evidence="12" type="ORF">LTR62_005893</name>
</gene>
<dbReference type="PANTHER" id="PTHR17583:SF0">
    <property type="entry name" value="PHOSPHOINOSITIDE 3-KINASE REGULATORY SUBUNIT 4"/>
    <property type="match status" value="1"/>
</dbReference>
<dbReference type="PROSITE" id="PS50082">
    <property type="entry name" value="WD_REPEATS_2"/>
    <property type="match status" value="1"/>
</dbReference>
<dbReference type="Gene3D" id="1.10.510.10">
    <property type="entry name" value="Transferase(Phosphotransferase) domain 1"/>
    <property type="match status" value="1"/>
</dbReference>
<keyword evidence="5" id="KW-0677">Repeat</keyword>
<dbReference type="SUPFAM" id="SSF48371">
    <property type="entry name" value="ARM repeat"/>
    <property type="match status" value="1"/>
</dbReference>
<dbReference type="Pfam" id="PF00400">
    <property type="entry name" value="WD40"/>
    <property type="match status" value="1"/>
</dbReference>
<name>A0AAN7YTE9_9PEZI</name>
<dbReference type="PROSITE" id="PS00108">
    <property type="entry name" value="PROTEIN_KINASE_ST"/>
    <property type="match status" value="1"/>
</dbReference>
<dbReference type="GO" id="GO:0071561">
    <property type="term" value="C:nucleus-vacuole junction"/>
    <property type="evidence" value="ECO:0007669"/>
    <property type="project" value="TreeGrafter"/>
</dbReference>
<dbReference type="GO" id="GO:0045324">
    <property type="term" value="P:late endosome to vacuole transport"/>
    <property type="evidence" value="ECO:0007669"/>
    <property type="project" value="InterPro"/>
</dbReference>
<evidence type="ECO:0000259" key="11">
    <source>
        <dbReference type="PROSITE" id="PS50011"/>
    </source>
</evidence>
<dbReference type="InterPro" id="IPR055231">
    <property type="entry name" value="2AA_helical"/>
</dbReference>
<feature type="repeat" description="WD" evidence="9">
    <location>
        <begin position="1096"/>
        <end position="1128"/>
    </location>
</feature>
<dbReference type="InterPro" id="IPR036322">
    <property type="entry name" value="WD40_repeat_dom_sf"/>
</dbReference>
<dbReference type="GO" id="GO:0034271">
    <property type="term" value="C:phosphatidylinositol 3-kinase complex, class III, type I"/>
    <property type="evidence" value="ECO:0007669"/>
    <property type="project" value="TreeGrafter"/>
</dbReference>
<dbReference type="GO" id="GO:0016236">
    <property type="term" value="P:macroautophagy"/>
    <property type="evidence" value="ECO:0007669"/>
    <property type="project" value="InterPro"/>
</dbReference>
<dbReference type="InterPro" id="IPR000719">
    <property type="entry name" value="Prot_kinase_dom"/>
</dbReference>
<feature type="domain" description="Protein kinase" evidence="11">
    <location>
        <begin position="24"/>
        <end position="296"/>
    </location>
</feature>
<accession>A0AAN7YTE9</accession>
<dbReference type="Proteomes" id="UP001310890">
    <property type="component" value="Unassembled WGS sequence"/>
</dbReference>
<dbReference type="PANTHER" id="PTHR17583">
    <property type="entry name" value="PHOSPHOINOSITIDE 3-KINASE REGULATORY SUBUNIT 4"/>
    <property type="match status" value="1"/>
</dbReference>
<keyword evidence="6" id="KW-0547">Nucleotide-binding</keyword>
<organism evidence="12 13">
    <name type="scientific">Meristemomyces frigidus</name>
    <dbReference type="NCBI Taxonomy" id="1508187"/>
    <lineage>
        <taxon>Eukaryota</taxon>
        <taxon>Fungi</taxon>
        <taxon>Dikarya</taxon>
        <taxon>Ascomycota</taxon>
        <taxon>Pezizomycotina</taxon>
        <taxon>Dothideomycetes</taxon>
        <taxon>Dothideomycetidae</taxon>
        <taxon>Mycosphaerellales</taxon>
        <taxon>Teratosphaeriaceae</taxon>
        <taxon>Meristemomyces</taxon>
    </lineage>
</organism>
<evidence type="ECO:0000313" key="13">
    <source>
        <dbReference type="Proteomes" id="UP001310890"/>
    </source>
</evidence>
<dbReference type="CDD" id="cd13980">
    <property type="entry name" value="STKc_Vps15"/>
    <property type="match status" value="1"/>
</dbReference>
<dbReference type="Gene3D" id="1.25.10.10">
    <property type="entry name" value="Leucine-rich Repeat Variant"/>
    <property type="match status" value="1"/>
</dbReference>
<dbReference type="EMBL" id="JAVRRL010000005">
    <property type="protein sequence ID" value="KAK5117276.1"/>
    <property type="molecule type" value="Genomic_DNA"/>
</dbReference>
<dbReference type="InterPro" id="IPR011009">
    <property type="entry name" value="Kinase-like_dom_sf"/>
</dbReference>
<proteinExistence type="predicted"/>
<protein>
    <recommendedName>
        <fullName evidence="1">non-specific serine/threonine protein kinase</fullName>
        <ecNumber evidence="1">2.7.11.1</ecNumber>
    </recommendedName>
</protein>
<keyword evidence="8" id="KW-0067">ATP-binding</keyword>
<evidence type="ECO:0000256" key="7">
    <source>
        <dbReference type="ARBA" id="ARBA00022777"/>
    </source>
</evidence>
<evidence type="ECO:0000256" key="3">
    <source>
        <dbReference type="ARBA" id="ARBA00022574"/>
    </source>
</evidence>
<dbReference type="SUPFAM" id="SSF56112">
    <property type="entry name" value="Protein kinase-like (PK-like)"/>
    <property type="match status" value="1"/>
</dbReference>
<dbReference type="SMART" id="SM00220">
    <property type="entry name" value="S_TKc"/>
    <property type="match status" value="1"/>
</dbReference>
<dbReference type="PROSITE" id="PS50011">
    <property type="entry name" value="PROTEIN_KINASE_DOM"/>
    <property type="match status" value="1"/>
</dbReference>
<dbReference type="InterPro" id="IPR011989">
    <property type="entry name" value="ARM-like"/>
</dbReference>
<keyword evidence="4" id="KW-0808">Transferase</keyword>
<dbReference type="GO" id="GO:0006623">
    <property type="term" value="P:protein targeting to vacuole"/>
    <property type="evidence" value="ECO:0007669"/>
    <property type="project" value="TreeGrafter"/>
</dbReference>
<keyword evidence="7" id="KW-0418">Kinase</keyword>
<keyword evidence="3 9" id="KW-0853">WD repeat</keyword>
<evidence type="ECO:0000256" key="8">
    <source>
        <dbReference type="ARBA" id="ARBA00022840"/>
    </source>
</evidence>
<sequence>MGQGYSTTLPAGSSALETAELADLTFEKSLGGTRFLRTVRARHQHGIVVAKVCVKSNASVSFKAFARALRRERQLLADIPNVLPYARIRETNSVGLLVRQYVHSSLYDRISIRPFLEGIEKKWVAFQLLCALRDCHARGVFHGDIKSENVLVTSWGWVYLVDFSSTFKPVYLPEDNPADFSYYYDTSARRICYLAPERFLASGEQKGEESMVQWNMDIFSLGCVLAELFTEAPTFTLSQLFRYRRGEYDPTVSLLNKVEDEHMRALISSMIRLDPGERWHAQDYLDEYKGKAFPLYFYQHLHVLMQEITDPSSGRKAVKLDAANNGVSDERINRIYDDFEMLAFSLGYGDAKSPLPTKTARFTSGLFPLQIDLPNNRHTANTSLAGSGDNGTFILLNVITASLRSAGRATTKIRGCELLLAFGERLPDEAKLDRILPYVMPLLDDTEPMVLVAALRTMTQLIALVTVVSPVNSFLFTQYIFPRLQGFVKTNGFKSNSIVRATYAACLASLAETASRFLDMMQALKAEGSIPSADKGAEDAADSHATSLDAYDVIRADVMDAFEGQTKVFLTDTDNAVRRAFLTSVPSLCVFFGEARASDIILSHLNTYLNDPDWLLKCAFFRTIVAVAVYIGGASLEEFILPLMVQALADPQEFVVEQALRSLASMAELGLLQRPKTWELIDTIARFELHPNIWIKEASAHFISAATIYLSVADVRILVAPLIQPYLKVPISAVSESDLLDALKTPIPRTVLDVAVDWAKRADRGLFWKPAKEGKQLSYRAVDRVPPTSSVADLGLKALSKMQKNDEDEQWIGRLRNAGLHGEDEMKLLAFREYLWRAAQRSKKDENGRHDLSYDQVINLSELGMTPQIVTFERDVQTYERRTKDQEQSERTIAEALEEATGPAKDTGSVLKRLSLHGITGGLGSPLDASPVTQGLDIQPRLLSGLRKKTSDSLSSSPSSGTTDRAARHGGSATGLLNGTELRGKTLPAIATDVTLAAGRLNTPQSGSRHPSPRPWNGSRPRAVERSGSHRAVHSYAGNDPDVLKLLDTVYLDGFSVDHSDFGPLVSSETRGPILFASVHAQAGTWHPRGQLVGVLSEHTAQVTRIVVAPDHAFFVTGSDDGTVKAWDSTRLESNVSHRSRQTFSLPAEVKVTSLCFVTSTHAFVCTGSDGSVRVLKEEVSELHGMIKYAKIRVLREWQVPTKSPGSEYATWTEHYRGESASTLLLSTNLGRLLAVDLRHMSLLFDVQNPAQHGMPTCFCIGRRQDWVLVGTTHGILDLWDLRFQARLRSWAFPAAAPITRLQLHPSKKNMKKNMVFVSGGSARGEITVWNIDKVICNEVYRPACTTATDRLHLRDYELRNLDDERPDALLGKVAGAVTANPNTLETGSSSFATSTTISVGLHQPASEDAEGLHAFAVTGGPDGRVRFWDCDRSENCSIVSGAVHNEKTSYSYGQLGLDTRVLTEKMTEEENLAAVGASESGRPAANSSTRRGTAVKSSAGSTSKPSRYEAIRLSAQRLLDGHLDTITDVALLERPFGMVLSADRSGQVFVHQ</sequence>
<dbReference type="SUPFAM" id="SSF50978">
    <property type="entry name" value="WD40 repeat-like"/>
    <property type="match status" value="1"/>
</dbReference>
<evidence type="ECO:0000256" key="1">
    <source>
        <dbReference type="ARBA" id="ARBA00012513"/>
    </source>
</evidence>
<comment type="caution">
    <text evidence="12">The sequence shown here is derived from an EMBL/GenBank/DDBJ whole genome shotgun (WGS) entry which is preliminary data.</text>
</comment>
<feature type="region of interest" description="Disordered" evidence="10">
    <location>
        <begin position="1477"/>
        <end position="1504"/>
    </location>
</feature>
<dbReference type="InterPro" id="IPR001680">
    <property type="entry name" value="WD40_rpt"/>
</dbReference>
<dbReference type="GO" id="GO:0005770">
    <property type="term" value="C:late endosome"/>
    <property type="evidence" value="ECO:0007669"/>
    <property type="project" value="TreeGrafter"/>
</dbReference>
<dbReference type="Gene3D" id="2.130.10.10">
    <property type="entry name" value="YVTN repeat-like/Quinoprotein amine dehydrogenase"/>
    <property type="match status" value="2"/>
</dbReference>
<feature type="region of interest" description="Disordered" evidence="10">
    <location>
        <begin position="947"/>
        <end position="980"/>
    </location>
</feature>
<dbReference type="Pfam" id="PF22956">
    <property type="entry name" value="VPS15-like_hel"/>
    <property type="match status" value="1"/>
</dbReference>
<feature type="compositionally biased region" description="Polar residues" evidence="10">
    <location>
        <begin position="1486"/>
        <end position="1504"/>
    </location>
</feature>
<dbReference type="EC" id="2.7.11.1" evidence="1"/>
<dbReference type="InterPro" id="IPR016024">
    <property type="entry name" value="ARM-type_fold"/>
</dbReference>
<dbReference type="Pfam" id="PF00069">
    <property type="entry name" value="Pkinase"/>
    <property type="match status" value="1"/>
</dbReference>
<feature type="region of interest" description="Disordered" evidence="10">
    <location>
        <begin position="1000"/>
        <end position="1035"/>
    </location>
</feature>
<evidence type="ECO:0000256" key="2">
    <source>
        <dbReference type="ARBA" id="ARBA00022527"/>
    </source>
</evidence>
<dbReference type="InterPro" id="IPR045162">
    <property type="entry name" value="Vps15-like"/>
</dbReference>
<dbReference type="GO" id="GO:0034272">
    <property type="term" value="C:phosphatidylinositol 3-kinase complex, class III, type II"/>
    <property type="evidence" value="ECO:0007669"/>
    <property type="project" value="TreeGrafter"/>
</dbReference>
<evidence type="ECO:0000256" key="6">
    <source>
        <dbReference type="ARBA" id="ARBA00022741"/>
    </source>
</evidence>
<dbReference type="FunFam" id="1.10.510.10:FF:000497">
    <property type="entry name" value="Phosphoinositide 3-kinase regulatory subunit"/>
    <property type="match status" value="1"/>
</dbReference>
<dbReference type="InterPro" id="IPR015943">
    <property type="entry name" value="WD40/YVTN_repeat-like_dom_sf"/>
</dbReference>
<dbReference type="SMART" id="SM00320">
    <property type="entry name" value="WD40"/>
    <property type="match status" value="5"/>
</dbReference>
<evidence type="ECO:0000256" key="4">
    <source>
        <dbReference type="ARBA" id="ARBA00022679"/>
    </source>
</evidence>
<dbReference type="InterPro" id="IPR008271">
    <property type="entry name" value="Ser/Thr_kinase_AS"/>
</dbReference>
<evidence type="ECO:0000256" key="5">
    <source>
        <dbReference type="ARBA" id="ARBA00022737"/>
    </source>
</evidence>
<dbReference type="GO" id="GO:0005524">
    <property type="term" value="F:ATP binding"/>
    <property type="evidence" value="ECO:0007669"/>
    <property type="project" value="UniProtKB-KW"/>
</dbReference>
<evidence type="ECO:0000313" key="12">
    <source>
        <dbReference type="EMBL" id="KAK5117276.1"/>
    </source>
</evidence>